<proteinExistence type="predicted"/>
<dbReference type="PROSITE" id="PS51257">
    <property type="entry name" value="PROKAR_LIPOPROTEIN"/>
    <property type="match status" value="1"/>
</dbReference>
<accession>A0A9D1ZGZ2</accession>
<reference evidence="2" key="2">
    <citation type="submission" date="2021-04" db="EMBL/GenBank/DDBJ databases">
        <authorList>
            <person name="Gilroy R."/>
        </authorList>
    </citation>
    <scope>NUCLEOTIDE SEQUENCE</scope>
    <source>
        <strain evidence="2">Gambia2-208</strain>
    </source>
</reference>
<comment type="caution">
    <text evidence="2">The sequence shown here is derived from an EMBL/GenBank/DDBJ whole genome shotgun (WGS) entry which is preliminary data.</text>
</comment>
<dbReference type="AlphaFoldDB" id="A0A9D1ZGZ2"/>
<reference evidence="2" key="1">
    <citation type="journal article" date="2021" name="PeerJ">
        <title>Extensive microbial diversity within the chicken gut microbiome revealed by metagenomics and culture.</title>
        <authorList>
            <person name="Gilroy R."/>
            <person name="Ravi A."/>
            <person name="Getino M."/>
            <person name="Pursley I."/>
            <person name="Horton D.L."/>
            <person name="Alikhan N.F."/>
            <person name="Baker D."/>
            <person name="Gharbi K."/>
            <person name="Hall N."/>
            <person name="Watson M."/>
            <person name="Adriaenssens E.M."/>
            <person name="Foster-Nyarko E."/>
            <person name="Jarju S."/>
            <person name="Secka A."/>
            <person name="Antonio M."/>
            <person name="Oren A."/>
            <person name="Chaudhuri R.R."/>
            <person name="La Ragione R."/>
            <person name="Hildebrand F."/>
            <person name="Pallen M.J."/>
        </authorList>
    </citation>
    <scope>NUCLEOTIDE SEQUENCE</scope>
    <source>
        <strain evidence="2">Gambia2-208</strain>
    </source>
</reference>
<feature type="chain" id="PRO_5039732604" description="BACON domain-containing protein" evidence="1">
    <location>
        <begin position="21"/>
        <end position="393"/>
    </location>
</feature>
<evidence type="ECO:0008006" key="4">
    <source>
        <dbReference type="Google" id="ProtNLM"/>
    </source>
</evidence>
<dbReference type="EMBL" id="DXCV01000022">
    <property type="protein sequence ID" value="HIY87556.1"/>
    <property type="molecule type" value="Genomic_DNA"/>
</dbReference>
<evidence type="ECO:0000313" key="3">
    <source>
        <dbReference type="Proteomes" id="UP000886851"/>
    </source>
</evidence>
<protein>
    <recommendedName>
        <fullName evidence="4">BACON domain-containing protein</fullName>
    </recommendedName>
</protein>
<gene>
    <name evidence="2" type="ORF">H9824_02480</name>
</gene>
<sequence length="393" mass="42676">MKFKPLYALMLSMGALFASCDPSIVDGPSEWSTIAAEDLQLTATPVVVDGLNGNRIVVENKSQINSQWVTSQLIEGQVVNSFSEGEVYVTQLGQQNITFRGFNGSEIVERAMTVQVDTIDYITDAIKNRLCIQEGNSNVPQYFGVYFDEDLIVFEQAMSEDGQGGNTITVVSNPNPVLCTFRWGTATMDTNVGTITTYALGDDMDFTVEILTAGGVTKTYNLGSFSAEVYTQLPAAITQLTGWHPETAPTATKTWKFSEDGKQWGNGNYGDKTASWWTTTIASQGGSTGTMTFDFATKTLTTTIDDPSKDVGNAAGVGSFDLDFSTASGNIICTLRTSGDANVPYPMLINESNVVTHTFQVVTLNDAELWLCAQHTDPSNTEGTFWHFVPVEE</sequence>
<name>A0A9D1ZGZ2_9BACE</name>
<dbReference type="Proteomes" id="UP000886851">
    <property type="component" value="Unassembled WGS sequence"/>
</dbReference>
<feature type="signal peptide" evidence="1">
    <location>
        <begin position="1"/>
        <end position="20"/>
    </location>
</feature>
<organism evidence="2 3">
    <name type="scientific">Candidatus Bacteroides pullicola</name>
    <dbReference type="NCBI Taxonomy" id="2838475"/>
    <lineage>
        <taxon>Bacteria</taxon>
        <taxon>Pseudomonadati</taxon>
        <taxon>Bacteroidota</taxon>
        <taxon>Bacteroidia</taxon>
        <taxon>Bacteroidales</taxon>
        <taxon>Bacteroidaceae</taxon>
        <taxon>Bacteroides</taxon>
    </lineage>
</organism>
<evidence type="ECO:0000256" key="1">
    <source>
        <dbReference type="SAM" id="SignalP"/>
    </source>
</evidence>
<evidence type="ECO:0000313" key="2">
    <source>
        <dbReference type="EMBL" id="HIY87556.1"/>
    </source>
</evidence>
<keyword evidence="1" id="KW-0732">Signal</keyword>